<evidence type="ECO:0000313" key="2">
    <source>
        <dbReference type="Proteomes" id="UP000789702"/>
    </source>
</evidence>
<name>A0ACA9KL28_9GLOM</name>
<protein>
    <submittedName>
        <fullName evidence="1">1196_t:CDS:1</fullName>
    </submittedName>
</protein>
<dbReference type="Proteomes" id="UP000789702">
    <property type="component" value="Unassembled WGS sequence"/>
</dbReference>
<accession>A0ACA9KL28</accession>
<proteinExistence type="predicted"/>
<comment type="caution">
    <text evidence="1">The sequence shown here is derived from an EMBL/GenBank/DDBJ whole genome shotgun (WGS) entry which is preliminary data.</text>
</comment>
<organism evidence="1 2">
    <name type="scientific">Dentiscutata heterogama</name>
    <dbReference type="NCBI Taxonomy" id="1316150"/>
    <lineage>
        <taxon>Eukaryota</taxon>
        <taxon>Fungi</taxon>
        <taxon>Fungi incertae sedis</taxon>
        <taxon>Mucoromycota</taxon>
        <taxon>Glomeromycotina</taxon>
        <taxon>Glomeromycetes</taxon>
        <taxon>Diversisporales</taxon>
        <taxon>Gigasporaceae</taxon>
        <taxon>Dentiscutata</taxon>
    </lineage>
</organism>
<reference evidence="1" key="1">
    <citation type="submission" date="2021-06" db="EMBL/GenBank/DDBJ databases">
        <authorList>
            <person name="Kallberg Y."/>
            <person name="Tangrot J."/>
            <person name="Rosling A."/>
        </authorList>
    </citation>
    <scope>NUCLEOTIDE SEQUENCE</scope>
    <source>
        <strain evidence="1">IL203A</strain>
    </source>
</reference>
<sequence length="188" mass="22305">MVYPDKVFDLSGFKLTIRKADQMEFADIAKELNRKLDLSHYFENIINGLCAQFIMYDKKYEPPSTNKIMKITNSDEKYKQINIYAQNKAKKWLELYIKEINVIDGIAYKIISNREYAYKHAYKNAIKTVQFILYQKLVYHMRYKEHITIPDKIGQPETMRKNEMITEQPTLSHISKTDQLALESFLNT</sequence>
<gene>
    <name evidence="1" type="ORF">DHETER_LOCUS1945</name>
</gene>
<keyword evidence="2" id="KW-1185">Reference proteome</keyword>
<dbReference type="EMBL" id="CAJVPU010001284">
    <property type="protein sequence ID" value="CAG8476577.1"/>
    <property type="molecule type" value="Genomic_DNA"/>
</dbReference>
<evidence type="ECO:0000313" key="1">
    <source>
        <dbReference type="EMBL" id="CAG8476577.1"/>
    </source>
</evidence>